<dbReference type="AlphaFoldDB" id="A0A919RL05"/>
<evidence type="ECO:0000313" key="2">
    <source>
        <dbReference type="EMBL" id="GII94775.1"/>
    </source>
</evidence>
<organism evidence="2 3">
    <name type="scientific">Sinosporangium siamense</name>
    <dbReference type="NCBI Taxonomy" id="1367973"/>
    <lineage>
        <taxon>Bacteria</taxon>
        <taxon>Bacillati</taxon>
        <taxon>Actinomycetota</taxon>
        <taxon>Actinomycetes</taxon>
        <taxon>Streptosporangiales</taxon>
        <taxon>Streptosporangiaceae</taxon>
        <taxon>Sinosporangium</taxon>
    </lineage>
</organism>
<proteinExistence type="predicted"/>
<accession>A0A919RL05</accession>
<keyword evidence="3" id="KW-1185">Reference proteome</keyword>
<feature type="chain" id="PRO_5037850873" description="Secreted protein" evidence="1">
    <location>
        <begin position="26"/>
        <end position="112"/>
    </location>
</feature>
<evidence type="ECO:0000256" key="1">
    <source>
        <dbReference type="SAM" id="SignalP"/>
    </source>
</evidence>
<comment type="caution">
    <text evidence="2">The sequence shown here is derived from an EMBL/GenBank/DDBJ whole genome shotgun (WGS) entry which is preliminary data.</text>
</comment>
<dbReference type="Proteomes" id="UP000606172">
    <property type="component" value="Unassembled WGS sequence"/>
</dbReference>
<dbReference type="EMBL" id="BOOW01000031">
    <property type="protein sequence ID" value="GII94775.1"/>
    <property type="molecule type" value="Genomic_DNA"/>
</dbReference>
<reference evidence="2" key="1">
    <citation type="submission" date="2021-01" db="EMBL/GenBank/DDBJ databases">
        <title>Whole genome shotgun sequence of Sinosporangium siamense NBRC 109515.</title>
        <authorList>
            <person name="Komaki H."/>
            <person name="Tamura T."/>
        </authorList>
    </citation>
    <scope>NUCLEOTIDE SEQUENCE</scope>
    <source>
        <strain evidence="2">NBRC 109515</strain>
    </source>
</reference>
<name>A0A919RL05_9ACTN</name>
<evidence type="ECO:0000313" key="3">
    <source>
        <dbReference type="Proteomes" id="UP000606172"/>
    </source>
</evidence>
<sequence length="112" mass="10867">MIRRILVGTAIVGLAVLGPAATASAAVKHTPVPVSGLDLLGGLVGSGEAQCLGPHKVTEALCKPVLAIEKAVLALLTGGQSIPLNDLIAKLKAAQGSTAAVSGVTSVVPSAG</sequence>
<gene>
    <name evidence="2" type="ORF">Ssi02_50060</name>
</gene>
<dbReference type="RefSeq" id="WP_204029604.1">
    <property type="nucleotide sequence ID" value="NZ_BOOW01000031.1"/>
</dbReference>
<feature type="signal peptide" evidence="1">
    <location>
        <begin position="1"/>
        <end position="25"/>
    </location>
</feature>
<protein>
    <recommendedName>
        <fullName evidence="4">Secreted protein</fullName>
    </recommendedName>
</protein>
<keyword evidence="1" id="KW-0732">Signal</keyword>
<evidence type="ECO:0008006" key="4">
    <source>
        <dbReference type="Google" id="ProtNLM"/>
    </source>
</evidence>